<name>A0A951PAI1_9CYAN</name>
<dbReference type="EMBL" id="JAHHHV010000057">
    <property type="protein sequence ID" value="MBW4465678.1"/>
    <property type="molecule type" value="Genomic_DNA"/>
</dbReference>
<evidence type="ECO:0000313" key="2">
    <source>
        <dbReference type="EMBL" id="MBW4465678.1"/>
    </source>
</evidence>
<evidence type="ECO:0000256" key="1">
    <source>
        <dbReference type="SAM" id="Phobius"/>
    </source>
</evidence>
<gene>
    <name evidence="2" type="ORF">KME07_09590</name>
</gene>
<comment type="caution">
    <text evidence="2">The sequence shown here is derived from an EMBL/GenBank/DDBJ whole genome shotgun (WGS) entry which is preliminary data.</text>
</comment>
<keyword evidence="1" id="KW-0812">Transmembrane</keyword>
<dbReference type="AlphaFoldDB" id="A0A951PAI1"/>
<proteinExistence type="predicted"/>
<dbReference type="Proteomes" id="UP000707356">
    <property type="component" value="Unassembled WGS sequence"/>
</dbReference>
<reference evidence="2" key="1">
    <citation type="submission" date="2021-05" db="EMBL/GenBank/DDBJ databases">
        <authorList>
            <person name="Pietrasiak N."/>
            <person name="Ward R."/>
            <person name="Stajich J.E."/>
            <person name="Kurbessoian T."/>
        </authorList>
    </citation>
    <scope>NUCLEOTIDE SEQUENCE</scope>
    <source>
        <strain evidence="2">GSE-TBD4-15B</strain>
    </source>
</reference>
<feature type="transmembrane region" description="Helical" evidence="1">
    <location>
        <begin position="6"/>
        <end position="28"/>
    </location>
</feature>
<organism evidence="2 3">
    <name type="scientific">Pegethrix bostrychoides GSE-TBD4-15B</name>
    <dbReference type="NCBI Taxonomy" id="2839662"/>
    <lineage>
        <taxon>Bacteria</taxon>
        <taxon>Bacillati</taxon>
        <taxon>Cyanobacteriota</taxon>
        <taxon>Cyanophyceae</taxon>
        <taxon>Oculatellales</taxon>
        <taxon>Oculatellaceae</taxon>
        <taxon>Pegethrix</taxon>
    </lineage>
</organism>
<accession>A0A951PAI1</accession>
<protein>
    <submittedName>
        <fullName evidence="2">Uncharacterized protein</fullName>
    </submittedName>
</protein>
<reference evidence="2" key="2">
    <citation type="journal article" date="2022" name="Microbiol. Resour. Announc.">
        <title>Metagenome Sequencing to Explore Phylogenomics of Terrestrial Cyanobacteria.</title>
        <authorList>
            <person name="Ward R.D."/>
            <person name="Stajich J.E."/>
            <person name="Johansen J.R."/>
            <person name="Huntemann M."/>
            <person name="Clum A."/>
            <person name="Foster B."/>
            <person name="Foster B."/>
            <person name="Roux S."/>
            <person name="Palaniappan K."/>
            <person name="Varghese N."/>
            <person name="Mukherjee S."/>
            <person name="Reddy T.B.K."/>
            <person name="Daum C."/>
            <person name="Copeland A."/>
            <person name="Chen I.A."/>
            <person name="Ivanova N.N."/>
            <person name="Kyrpides N.C."/>
            <person name="Shapiro N."/>
            <person name="Eloe-Fadrosh E.A."/>
            <person name="Pietrasiak N."/>
        </authorList>
    </citation>
    <scope>NUCLEOTIDE SEQUENCE</scope>
    <source>
        <strain evidence="2">GSE-TBD4-15B</strain>
    </source>
</reference>
<keyword evidence="1" id="KW-0472">Membrane</keyword>
<keyword evidence="1" id="KW-1133">Transmembrane helix</keyword>
<evidence type="ECO:0000313" key="3">
    <source>
        <dbReference type="Proteomes" id="UP000707356"/>
    </source>
</evidence>
<sequence>MTAPEIQAQIVGFILLALPLIAALWKFFSLLQGIEQRSNAAIDRLERQIADLGHRADLKDINIDRLNDRLTLGINGTKELVNHLRTRTKADDDQLRSKLAQIERYLVKETTYESRE</sequence>